<accession>A0AAV9N8P7</accession>
<proteinExistence type="predicted"/>
<feature type="compositionally biased region" description="Low complexity" evidence="1">
    <location>
        <begin position="297"/>
        <end position="312"/>
    </location>
</feature>
<feature type="region of interest" description="Disordered" evidence="1">
    <location>
        <begin position="337"/>
        <end position="356"/>
    </location>
</feature>
<feature type="compositionally biased region" description="Basic and acidic residues" evidence="1">
    <location>
        <begin position="132"/>
        <end position="142"/>
    </location>
</feature>
<evidence type="ECO:0000256" key="1">
    <source>
        <dbReference type="SAM" id="MobiDB-lite"/>
    </source>
</evidence>
<comment type="caution">
    <text evidence="2">The sequence shown here is derived from an EMBL/GenBank/DDBJ whole genome shotgun (WGS) entry which is preliminary data.</text>
</comment>
<feature type="compositionally biased region" description="Polar residues" evidence="1">
    <location>
        <begin position="337"/>
        <end position="349"/>
    </location>
</feature>
<dbReference type="Proteomes" id="UP001358417">
    <property type="component" value="Unassembled WGS sequence"/>
</dbReference>
<keyword evidence="3" id="KW-1185">Reference proteome</keyword>
<sequence>MATSSKTQKLCRHLKTVKHFFTKQVKRLVSKSKRARKTRLNFYSHSGGNSATSSPELSFVVERRGGILPPHLGSPTSSKAETLVEVTPNITTVPEQVNDDGYSESFGSFVVPTQRSKSTSSESFVSAPAGGNHEESNSHDQEITYPTTLSTINEESPQSSPQATPPRPSNGPAEQEEPRPSTTPLLDEHSDPPLSSFTSLHGEAVEISGEPETRGRSVQFHTRVITVSASPPSTASLDRSVTSVPRTHPRGQGRRGSGPLRPPAFDGTSVIDFDIEERPPSTGTPIITPLLTKLRRSNNSSIDSGHSSSSMSPKQEEHRGSIGSLKSIVSGLQKLTLSASQKSPTSENPPQLEDELPDTREGLEARLNYHLGELDLIRKMVRERNREIEQTSSRLYTHQRLRDDVQRCSLKKLDELSDSIRQQRNGLAQFVDYHRGEIRRIGQRREELDISQGIQPTTKELYKTFDKQAEWVQLFSE</sequence>
<dbReference type="EMBL" id="JAVRRD010000014">
    <property type="protein sequence ID" value="KAK5051894.1"/>
    <property type="molecule type" value="Genomic_DNA"/>
</dbReference>
<dbReference type="GeneID" id="89970896"/>
<feature type="region of interest" description="Disordered" evidence="1">
    <location>
        <begin position="112"/>
        <end position="321"/>
    </location>
</feature>
<evidence type="ECO:0000313" key="3">
    <source>
        <dbReference type="Proteomes" id="UP001358417"/>
    </source>
</evidence>
<evidence type="ECO:0000313" key="2">
    <source>
        <dbReference type="EMBL" id="KAK5051894.1"/>
    </source>
</evidence>
<protein>
    <recommendedName>
        <fullName evidence="4">Up-regulated during septation protein 1 domain-containing protein</fullName>
    </recommendedName>
</protein>
<reference evidence="2 3" key="1">
    <citation type="submission" date="2023-08" db="EMBL/GenBank/DDBJ databases">
        <title>Black Yeasts Isolated from many extreme environments.</title>
        <authorList>
            <person name="Coleine C."/>
            <person name="Stajich J.E."/>
            <person name="Selbmann L."/>
        </authorList>
    </citation>
    <scope>NUCLEOTIDE SEQUENCE [LARGE SCALE GENOMIC DNA]</scope>
    <source>
        <strain evidence="2 3">CCFEE 5792</strain>
    </source>
</reference>
<dbReference type="RefSeq" id="XP_064705908.1">
    <property type="nucleotide sequence ID" value="XM_064846298.1"/>
</dbReference>
<evidence type="ECO:0008006" key="4">
    <source>
        <dbReference type="Google" id="ProtNLM"/>
    </source>
</evidence>
<gene>
    <name evidence="2" type="ORF">LTR84_002697</name>
</gene>
<feature type="compositionally biased region" description="Polar residues" evidence="1">
    <location>
        <begin position="225"/>
        <end position="245"/>
    </location>
</feature>
<organism evidence="2 3">
    <name type="scientific">Exophiala bonariae</name>
    <dbReference type="NCBI Taxonomy" id="1690606"/>
    <lineage>
        <taxon>Eukaryota</taxon>
        <taxon>Fungi</taxon>
        <taxon>Dikarya</taxon>
        <taxon>Ascomycota</taxon>
        <taxon>Pezizomycotina</taxon>
        <taxon>Eurotiomycetes</taxon>
        <taxon>Chaetothyriomycetidae</taxon>
        <taxon>Chaetothyriales</taxon>
        <taxon>Herpotrichiellaceae</taxon>
        <taxon>Exophiala</taxon>
    </lineage>
</organism>
<feature type="compositionally biased region" description="Polar residues" evidence="1">
    <location>
        <begin position="144"/>
        <end position="162"/>
    </location>
</feature>
<feature type="compositionally biased region" description="Polar residues" evidence="1">
    <location>
        <begin position="112"/>
        <end position="124"/>
    </location>
</feature>
<dbReference type="AlphaFoldDB" id="A0AAV9N8P7"/>
<name>A0AAV9N8P7_9EURO</name>